<keyword evidence="1" id="KW-0732">Signal</keyword>
<gene>
    <name evidence="4" type="primary">LOC108669970</name>
</gene>
<dbReference type="PANTHER" id="PTHR14905">
    <property type="entry name" value="NG37"/>
    <property type="match status" value="1"/>
</dbReference>
<feature type="signal peptide" evidence="1">
    <location>
        <begin position="1"/>
        <end position="18"/>
    </location>
</feature>
<accession>A0A8B7NH00</accession>
<dbReference type="Pfam" id="PF25107">
    <property type="entry name" value="VWA7_N"/>
    <property type="match status" value="1"/>
</dbReference>
<proteinExistence type="predicted"/>
<evidence type="ECO:0000313" key="4">
    <source>
        <dbReference type="RefSeq" id="XP_018012904.2"/>
    </source>
</evidence>
<dbReference type="InterPro" id="IPR052577">
    <property type="entry name" value="VWA7"/>
</dbReference>
<reference evidence="4" key="1">
    <citation type="submission" date="2025-08" db="UniProtKB">
        <authorList>
            <consortium name="RefSeq"/>
        </authorList>
    </citation>
    <scope>IDENTIFICATION</scope>
    <source>
        <tissue evidence="4">Whole organism</tissue>
    </source>
</reference>
<feature type="chain" id="PRO_5037203300" evidence="1">
    <location>
        <begin position="19"/>
        <end position="772"/>
    </location>
</feature>
<dbReference type="PANTHER" id="PTHR14905:SF7">
    <property type="entry name" value="VON WILLEBRAND FACTOR A DOMAIN-CONTAINING PROTEIN 7"/>
    <property type="match status" value="1"/>
</dbReference>
<name>A0A8B7NH00_HYAAZ</name>
<organism evidence="3 4">
    <name type="scientific">Hyalella azteca</name>
    <name type="common">Amphipod</name>
    <dbReference type="NCBI Taxonomy" id="294128"/>
    <lineage>
        <taxon>Eukaryota</taxon>
        <taxon>Metazoa</taxon>
        <taxon>Ecdysozoa</taxon>
        <taxon>Arthropoda</taxon>
        <taxon>Crustacea</taxon>
        <taxon>Multicrustacea</taxon>
        <taxon>Malacostraca</taxon>
        <taxon>Eumalacostraca</taxon>
        <taxon>Peracarida</taxon>
        <taxon>Amphipoda</taxon>
        <taxon>Senticaudata</taxon>
        <taxon>Talitrida</taxon>
        <taxon>Talitroidea</taxon>
        <taxon>Hyalellidae</taxon>
        <taxon>Hyalella</taxon>
    </lineage>
</organism>
<dbReference type="OrthoDB" id="5985519at2759"/>
<evidence type="ECO:0000256" key="1">
    <source>
        <dbReference type="SAM" id="SignalP"/>
    </source>
</evidence>
<dbReference type="RefSeq" id="XP_018012904.2">
    <property type="nucleotide sequence ID" value="XM_018157415.2"/>
</dbReference>
<dbReference type="AlphaFoldDB" id="A0A8B7NH00"/>
<evidence type="ECO:0000259" key="2">
    <source>
        <dbReference type="Pfam" id="PF25107"/>
    </source>
</evidence>
<dbReference type="GeneID" id="108669970"/>
<evidence type="ECO:0000313" key="3">
    <source>
        <dbReference type="Proteomes" id="UP000694843"/>
    </source>
</evidence>
<dbReference type="Proteomes" id="UP000694843">
    <property type="component" value="Unplaced"/>
</dbReference>
<protein>
    <submittedName>
        <fullName evidence="4">von Willebrand factor A domain-containing protein 7</fullName>
    </submittedName>
</protein>
<sequence length="772" mass="82314">MLVKLVLLAAMVVGGAWGFLGRGGLLEGYGDVLGVVCPQFDPRTPAWDHVAITTEGATRALVELFQEESASYVHRRGMTLTEAYQAYSGDQACPRRLLLALQDITDAATATHEGDMGATPMYNFNNEQFLAAQAVLEARWGRLVGAVQARDMAAARLLLGTSLAALQDFYAHSNWVELGRSSILEDLGLPGGKLPEVARPEDEACVSCPQEKTSAGCTTRLADSLLTAGLLTSDYVAATGLTPLTGKCVLPPRQDGGDARVAGGIGKDLPSACFSPRPDLHDRAAQLAAQATTHYLTVLRHAVGNDLFSQLMATTPRPALAIVADGRADYTQVVLNILQSGQWTRQNNKEPEEYILVTYSETLRGGGVLRSTSRGALVEALKTAALDPSPALRDPLSALHMAAHAAPPDAEVFMLTSDASLGATTTGGATPLHTQELLLRKRIKVTPLMVGQIAQRVPRAAVALGSLQLNGSAEHEASLIIWGGNNSSHVPQPFDVDKEKLQMLSASRVYQVLATLSLVTGSHIIDVPYETLKEVSTNSDYNRYYGNSYTELTLTTVVLALFNQGVLLHRDIAVSTSKTISIPLDNSISGCNIALYGAFVSATMTADGGSAVGLLTQRAPAIPSMSKTDVDRTFKYVSVPKGSKKLTLTYRPVDVASVIVTAAATTDLIPAFYRADVDSIYPSLQPLPQPPSAGMDQFLGVTVTAVDTSSQRHVVSVDLAPLRSPDSAHALLLPTMSPRLNTYVRLDDSSALPRSPFSVIYRAQDSDGRELV</sequence>
<keyword evidence="3" id="KW-1185">Reference proteome</keyword>
<feature type="domain" description="VWA7 N-terminal" evidence="2">
    <location>
        <begin position="79"/>
        <end position="308"/>
    </location>
</feature>
<dbReference type="KEGG" id="hazt:108669970"/>
<dbReference type="InterPro" id="IPR056862">
    <property type="entry name" value="VWA7_N"/>
</dbReference>